<proteinExistence type="predicted"/>
<dbReference type="PANTHER" id="PTHR47331:SF1">
    <property type="entry name" value="GAG-LIKE PROTEIN"/>
    <property type="match status" value="1"/>
</dbReference>
<evidence type="ECO:0000313" key="1">
    <source>
        <dbReference type="EMBL" id="PFX31939.1"/>
    </source>
</evidence>
<sequence>MTKDKAKYKCAYTRTKTKLLMTLEGGMASKMQVTENLSLLSAVFEDVVRAAKNLAAHYEDVGDSVRLSAVANELEGLEKYFSDIEGVVKGYLSSSLSHNGTLNGSRTMPTGQSAIKDHKLNSLIHRYWDIDEPTSSKTNIVNLNEKLARDTVANSLTFVDGHYTVGMPQKSHNQGTFETTVVEFTISSLNGKVSKQASAYTTERVTGNKEVVDWRQYQSKWKHLQDIEFPQAGPRTTVDVLIGADLLYSLKDVRGRSGEPIARLTPLGWTCIGNPDGKAVRIHANFTFFLSDSNKLSSLIHRYWDIDEPTSSKTNIVNPNGKLARDTVANSLTFVDGHYTVGMPWKSGKRLLPDNYSMAL</sequence>
<organism evidence="1 2">
    <name type="scientific">Stylophora pistillata</name>
    <name type="common">Smooth cauliflower coral</name>
    <dbReference type="NCBI Taxonomy" id="50429"/>
    <lineage>
        <taxon>Eukaryota</taxon>
        <taxon>Metazoa</taxon>
        <taxon>Cnidaria</taxon>
        <taxon>Anthozoa</taxon>
        <taxon>Hexacorallia</taxon>
        <taxon>Scleractinia</taxon>
        <taxon>Astrocoeniina</taxon>
        <taxon>Pocilloporidae</taxon>
        <taxon>Stylophora</taxon>
    </lineage>
</organism>
<protein>
    <recommendedName>
        <fullName evidence="3">Peptidase aspartic putative domain-containing protein</fullName>
    </recommendedName>
</protein>
<keyword evidence="2" id="KW-1185">Reference proteome</keyword>
<evidence type="ECO:0008006" key="3">
    <source>
        <dbReference type="Google" id="ProtNLM"/>
    </source>
</evidence>
<evidence type="ECO:0000313" key="2">
    <source>
        <dbReference type="Proteomes" id="UP000225706"/>
    </source>
</evidence>
<reference evidence="2" key="1">
    <citation type="journal article" date="2017" name="bioRxiv">
        <title>Comparative analysis of the genomes of Stylophora pistillata and Acropora digitifera provides evidence for extensive differences between species of corals.</title>
        <authorList>
            <person name="Voolstra C.R."/>
            <person name="Li Y."/>
            <person name="Liew Y.J."/>
            <person name="Baumgarten S."/>
            <person name="Zoccola D."/>
            <person name="Flot J.-F."/>
            <person name="Tambutte S."/>
            <person name="Allemand D."/>
            <person name="Aranda M."/>
        </authorList>
    </citation>
    <scope>NUCLEOTIDE SEQUENCE [LARGE SCALE GENOMIC DNA]</scope>
</reference>
<name>A0A2B4SS50_STYPI</name>
<dbReference type="Proteomes" id="UP000225706">
    <property type="component" value="Unassembled WGS sequence"/>
</dbReference>
<comment type="caution">
    <text evidence="1">The sequence shown here is derived from an EMBL/GenBank/DDBJ whole genome shotgun (WGS) entry which is preliminary data.</text>
</comment>
<dbReference type="AlphaFoldDB" id="A0A2B4SS50"/>
<accession>A0A2B4SS50</accession>
<dbReference type="EMBL" id="LSMT01000029">
    <property type="protein sequence ID" value="PFX31939.1"/>
    <property type="molecule type" value="Genomic_DNA"/>
</dbReference>
<gene>
    <name evidence="1" type="ORF">AWC38_SpisGene3221</name>
</gene>
<dbReference type="PANTHER" id="PTHR47331">
    <property type="entry name" value="PHD-TYPE DOMAIN-CONTAINING PROTEIN"/>
    <property type="match status" value="1"/>
</dbReference>